<evidence type="ECO:0000313" key="2">
    <source>
        <dbReference type="Proteomes" id="UP000276260"/>
    </source>
</evidence>
<sequence>MKIFYSWQSDIENKFNRTFIKDCLERAIKLLNQELEIEDALRLDHDTKDVQGSPDIVSTILSKIEKSDIFIGDITFITKSENEKYCPNPNVLIELGYALSCLGDGRVINIMNSSFGSPDKNLPFDLAHKRWPIVYNLSEDNNADKATVRKELIASIKSALYPFISKPKTTAPIFSSPAEKVKHRETLRKEFEAELNEIRAKKLRSCVIIRDVDRVDGYPNTSEEETGISPWFRLGMLGTYTKGIKVLLQIGNLTQTDDGLRYTDHKAGEKGDVKAFLIGEIPFDSIVTVNWEGDEYYYFPHIYTHFNHGGQPYERLIFCEEVDMGHGHTYYKEISEYAEIQKISEESGVEFFA</sequence>
<gene>
    <name evidence="1" type="ORF">EIK76_06735</name>
</gene>
<dbReference type="RefSeq" id="WP_046521013.1">
    <property type="nucleotide sequence ID" value="NZ_LAVS01000089.1"/>
</dbReference>
<keyword evidence="2" id="KW-1185">Reference proteome</keyword>
<dbReference type="EMBL" id="RRCF01000001">
    <property type="protein sequence ID" value="RRJ23748.1"/>
    <property type="molecule type" value="Genomic_DNA"/>
</dbReference>
<dbReference type="OrthoDB" id="7068747at2"/>
<accession>A0A3P3QSK5</accession>
<reference evidence="1 2" key="1">
    <citation type="submission" date="2018-11" db="EMBL/GenBank/DDBJ databases">
        <title>Draft genome analysis of Rheinheimera mesophila isolated from an industrial waste site.</title>
        <authorList>
            <person name="Yu Q."/>
            <person name="Qi Y."/>
            <person name="Zhang H."/>
            <person name="Lu Y."/>
            <person name="Pu J."/>
        </authorList>
    </citation>
    <scope>NUCLEOTIDE SEQUENCE [LARGE SCALE GENOMIC DNA]</scope>
    <source>
        <strain evidence="1 2">IITR13</strain>
    </source>
</reference>
<dbReference type="AlphaFoldDB" id="A0A3P3QSK5"/>
<dbReference type="Proteomes" id="UP000276260">
    <property type="component" value="Unassembled WGS sequence"/>
</dbReference>
<name>A0A3P3QSK5_9GAMM</name>
<protein>
    <recommendedName>
        <fullName evidence="3">CD-NTase-associated protein 12/Pycsar effector protein TIR domain-containing protein</fullName>
    </recommendedName>
</protein>
<evidence type="ECO:0000313" key="1">
    <source>
        <dbReference type="EMBL" id="RRJ23748.1"/>
    </source>
</evidence>
<evidence type="ECO:0008006" key="3">
    <source>
        <dbReference type="Google" id="ProtNLM"/>
    </source>
</evidence>
<organism evidence="1 2">
    <name type="scientific">Rheinheimera mesophila</name>
    <dbReference type="NCBI Taxonomy" id="1547515"/>
    <lineage>
        <taxon>Bacteria</taxon>
        <taxon>Pseudomonadati</taxon>
        <taxon>Pseudomonadota</taxon>
        <taxon>Gammaproteobacteria</taxon>
        <taxon>Chromatiales</taxon>
        <taxon>Chromatiaceae</taxon>
        <taxon>Rheinheimera</taxon>
    </lineage>
</organism>
<proteinExistence type="predicted"/>
<comment type="caution">
    <text evidence="1">The sequence shown here is derived from an EMBL/GenBank/DDBJ whole genome shotgun (WGS) entry which is preliminary data.</text>
</comment>